<dbReference type="GO" id="GO:0046872">
    <property type="term" value="F:metal ion binding"/>
    <property type="evidence" value="ECO:0007669"/>
    <property type="project" value="UniProtKB-KW"/>
</dbReference>
<feature type="signal peptide" evidence="20">
    <location>
        <begin position="1"/>
        <end position="29"/>
    </location>
</feature>
<dbReference type="InterPro" id="IPR003406">
    <property type="entry name" value="Glyco_trans_14"/>
</dbReference>
<dbReference type="GO" id="GO:0030166">
    <property type="term" value="P:proteoglycan biosynthetic process"/>
    <property type="evidence" value="ECO:0007669"/>
    <property type="project" value="InterPro"/>
</dbReference>
<keyword evidence="12" id="KW-0735">Signal-anchor</keyword>
<evidence type="ECO:0000256" key="11">
    <source>
        <dbReference type="ARBA" id="ARBA00022824"/>
    </source>
</evidence>
<gene>
    <name evidence="21" type="ORF">TrST_g3801</name>
</gene>
<reference evidence="22" key="1">
    <citation type="journal article" date="2023" name="Commun. Biol.">
        <title>Genome analysis of Parmales, the sister group of diatoms, reveals the evolutionary specialization of diatoms from phago-mixotrophs to photoautotrophs.</title>
        <authorList>
            <person name="Ban H."/>
            <person name="Sato S."/>
            <person name="Yoshikawa S."/>
            <person name="Yamada K."/>
            <person name="Nakamura Y."/>
            <person name="Ichinomiya M."/>
            <person name="Sato N."/>
            <person name="Blanc-Mathieu R."/>
            <person name="Endo H."/>
            <person name="Kuwata A."/>
            <person name="Ogata H."/>
        </authorList>
    </citation>
    <scope>NUCLEOTIDE SEQUENCE [LARGE SCALE GENOMIC DNA]</scope>
    <source>
        <strain evidence="22">NIES 3701</strain>
    </source>
</reference>
<evidence type="ECO:0000256" key="1">
    <source>
        <dbReference type="ARBA" id="ARBA00004323"/>
    </source>
</evidence>
<accession>A0A9W7BM70</accession>
<evidence type="ECO:0000256" key="16">
    <source>
        <dbReference type="ARBA" id="ARBA00023157"/>
    </source>
</evidence>
<dbReference type="Proteomes" id="UP001165085">
    <property type="component" value="Unassembled WGS sequence"/>
</dbReference>
<comment type="caution">
    <text evidence="21">The sequence shown here is derived from an EMBL/GenBank/DDBJ whole genome shotgun (WGS) entry which is preliminary data.</text>
</comment>
<proteinExistence type="inferred from homology"/>
<evidence type="ECO:0000256" key="2">
    <source>
        <dbReference type="ARBA" id="ARBA00004648"/>
    </source>
</evidence>
<dbReference type="GO" id="GO:0000139">
    <property type="term" value="C:Golgi membrane"/>
    <property type="evidence" value="ECO:0007669"/>
    <property type="project" value="UniProtKB-SubCell"/>
</dbReference>
<keyword evidence="22" id="KW-1185">Reference proteome</keyword>
<evidence type="ECO:0000256" key="10">
    <source>
        <dbReference type="ARBA" id="ARBA00022723"/>
    </source>
</evidence>
<evidence type="ECO:0000313" key="22">
    <source>
        <dbReference type="Proteomes" id="UP001165085"/>
    </source>
</evidence>
<evidence type="ECO:0000256" key="5">
    <source>
        <dbReference type="ARBA" id="ARBA00010195"/>
    </source>
</evidence>
<evidence type="ECO:0000256" key="15">
    <source>
        <dbReference type="ARBA" id="ARBA00023136"/>
    </source>
</evidence>
<comment type="similarity">
    <text evidence="5">Belongs to the glycosyltransferase 14 family. XylT subfamily.</text>
</comment>
<keyword evidence="15" id="KW-0472">Membrane</keyword>
<keyword evidence="9" id="KW-0812">Transmembrane</keyword>
<sequence length="408" mass="46600">MVFMRSCISCLRYALVIILLSSTFPSVKSAAAEAELQCPPCPSESAPVNFAYLITVHDDRTLTDALPLLNAVSSKNNIVLVHVDGKYPKAYYEQSELYKVVQGCECGARVVHGGRKCEWGTWSMNEPVIWAMDVLTHEAKFKGKFDKFITLSGDSLPTLTNSAMASLFAEHLMKYNILTSFWSETGLRPTRYNEYPKEWHKRNAYRHPIGVAYKEYETGNKVMKRVDVYFGSQWMILNPDLVEYFAVSLRDRDSFASALKRAYIEQKRVVTDETFFPTLVMNEERFKGTVPTAERGEGVCEELEWLKSARYERMDEHAPSPKGVLPDKQRIKAIEGIEPRVWGPYFLGIYDLSDIKESGALFIRKVSLAVEPNLYNIFPKGSREEVENLPNISWHNEIDFVISDRPTL</sequence>
<keyword evidence="16" id="KW-1015">Disulfide bond</keyword>
<keyword evidence="14" id="KW-0333">Golgi apparatus</keyword>
<feature type="chain" id="PRO_5040870650" description="protein xylosyltransferase" evidence="20">
    <location>
        <begin position="30"/>
        <end position="408"/>
    </location>
</feature>
<evidence type="ECO:0000256" key="7">
    <source>
        <dbReference type="ARBA" id="ARBA00022676"/>
    </source>
</evidence>
<dbReference type="PANTHER" id="PTHR46025">
    <property type="entry name" value="XYLOSYLTRANSFERASE OXT"/>
    <property type="match status" value="1"/>
</dbReference>
<evidence type="ECO:0000256" key="18">
    <source>
        <dbReference type="ARBA" id="ARBA00042865"/>
    </source>
</evidence>
<comment type="pathway">
    <text evidence="4">Glycan metabolism; heparan sulfate biosynthesis.</text>
</comment>
<keyword evidence="8" id="KW-0808">Transferase</keyword>
<dbReference type="Pfam" id="PF02485">
    <property type="entry name" value="Branch"/>
    <property type="match status" value="1"/>
</dbReference>
<keyword evidence="17" id="KW-0325">Glycoprotein</keyword>
<dbReference type="EC" id="2.4.2.26" evidence="6"/>
<keyword evidence="13" id="KW-1133">Transmembrane helix</keyword>
<dbReference type="PANTHER" id="PTHR46025:SF3">
    <property type="entry name" value="XYLOSYLTRANSFERASE OXT"/>
    <property type="match status" value="1"/>
</dbReference>
<dbReference type="OrthoDB" id="2019572at2759"/>
<dbReference type="InterPro" id="IPR043538">
    <property type="entry name" value="XYLT"/>
</dbReference>
<evidence type="ECO:0000256" key="14">
    <source>
        <dbReference type="ARBA" id="ARBA00023034"/>
    </source>
</evidence>
<comment type="catalytic activity">
    <reaction evidence="19">
        <text>UDP-alpha-D-xylose + L-seryl-[protein] = 3-O-(beta-D-xylosyl)-L-seryl-[protein] + UDP + H(+)</text>
        <dbReference type="Rhea" id="RHEA:50192"/>
        <dbReference type="Rhea" id="RHEA-COMP:9863"/>
        <dbReference type="Rhea" id="RHEA-COMP:12567"/>
        <dbReference type="ChEBI" id="CHEBI:15378"/>
        <dbReference type="ChEBI" id="CHEBI:29999"/>
        <dbReference type="ChEBI" id="CHEBI:57632"/>
        <dbReference type="ChEBI" id="CHEBI:58223"/>
        <dbReference type="ChEBI" id="CHEBI:132085"/>
        <dbReference type="EC" id="2.4.2.26"/>
    </reaction>
</comment>
<evidence type="ECO:0000256" key="4">
    <source>
        <dbReference type="ARBA" id="ARBA00005093"/>
    </source>
</evidence>
<name>A0A9W7BM70_9STRA</name>
<keyword evidence="7" id="KW-0328">Glycosyltransferase</keyword>
<organism evidence="21 22">
    <name type="scientific">Triparma strigata</name>
    <dbReference type="NCBI Taxonomy" id="1606541"/>
    <lineage>
        <taxon>Eukaryota</taxon>
        <taxon>Sar</taxon>
        <taxon>Stramenopiles</taxon>
        <taxon>Ochrophyta</taxon>
        <taxon>Bolidophyceae</taxon>
        <taxon>Parmales</taxon>
        <taxon>Triparmaceae</taxon>
        <taxon>Triparma</taxon>
    </lineage>
</organism>
<evidence type="ECO:0000256" key="3">
    <source>
        <dbReference type="ARBA" id="ARBA00004840"/>
    </source>
</evidence>
<protein>
    <recommendedName>
        <fullName evidence="6">protein xylosyltransferase</fullName>
        <ecNumber evidence="6">2.4.2.26</ecNumber>
    </recommendedName>
    <alternativeName>
        <fullName evidence="18">Peptide O-xylosyltransferase</fullName>
    </alternativeName>
</protein>
<evidence type="ECO:0000256" key="19">
    <source>
        <dbReference type="ARBA" id="ARBA00047847"/>
    </source>
</evidence>
<dbReference type="EMBL" id="BRXY01000407">
    <property type="protein sequence ID" value="GMH92931.1"/>
    <property type="molecule type" value="Genomic_DNA"/>
</dbReference>
<dbReference type="GO" id="GO:0030158">
    <property type="term" value="F:protein xylosyltransferase activity"/>
    <property type="evidence" value="ECO:0007669"/>
    <property type="project" value="UniProtKB-EC"/>
</dbReference>
<evidence type="ECO:0000256" key="8">
    <source>
        <dbReference type="ARBA" id="ARBA00022679"/>
    </source>
</evidence>
<evidence type="ECO:0000256" key="9">
    <source>
        <dbReference type="ARBA" id="ARBA00022692"/>
    </source>
</evidence>
<comment type="subcellular location">
    <subcellularLocation>
        <location evidence="2">Endoplasmic reticulum membrane</location>
        <topology evidence="2">Single-pass type II membrane protein</topology>
    </subcellularLocation>
    <subcellularLocation>
        <location evidence="1">Golgi apparatus membrane</location>
        <topology evidence="1">Single-pass type II membrane protein</topology>
    </subcellularLocation>
</comment>
<keyword evidence="11" id="KW-0256">Endoplasmic reticulum</keyword>
<evidence type="ECO:0000256" key="13">
    <source>
        <dbReference type="ARBA" id="ARBA00022989"/>
    </source>
</evidence>
<comment type="pathway">
    <text evidence="3">Glycan metabolism; chondroitin sulfate biosynthesis.</text>
</comment>
<dbReference type="GO" id="GO:0005789">
    <property type="term" value="C:endoplasmic reticulum membrane"/>
    <property type="evidence" value="ECO:0007669"/>
    <property type="project" value="UniProtKB-SubCell"/>
</dbReference>
<evidence type="ECO:0000256" key="6">
    <source>
        <dbReference type="ARBA" id="ARBA00011972"/>
    </source>
</evidence>
<dbReference type="AlphaFoldDB" id="A0A9W7BM70"/>
<evidence type="ECO:0000256" key="17">
    <source>
        <dbReference type="ARBA" id="ARBA00023180"/>
    </source>
</evidence>
<keyword evidence="20" id="KW-0732">Signal</keyword>
<evidence type="ECO:0000313" key="21">
    <source>
        <dbReference type="EMBL" id="GMH92931.1"/>
    </source>
</evidence>
<keyword evidence="10" id="KW-0479">Metal-binding</keyword>
<evidence type="ECO:0000256" key="12">
    <source>
        <dbReference type="ARBA" id="ARBA00022968"/>
    </source>
</evidence>
<evidence type="ECO:0000256" key="20">
    <source>
        <dbReference type="SAM" id="SignalP"/>
    </source>
</evidence>